<protein>
    <recommendedName>
        <fullName evidence="4">Glucosyl transferase GtrII</fullName>
    </recommendedName>
</protein>
<dbReference type="Proteomes" id="UP000274033">
    <property type="component" value="Unassembled WGS sequence"/>
</dbReference>
<feature type="transmembrane region" description="Helical" evidence="1">
    <location>
        <begin position="78"/>
        <end position="99"/>
    </location>
</feature>
<reference evidence="2 3" key="1">
    <citation type="journal article" date="2013" name="J. Microbiol.">
        <title>Lysinibacillus chungkukjangi sp. nov., isolated from Chungkukjang, Korean fermented soybean food.</title>
        <authorList>
            <person name="Kim S.J."/>
            <person name="Jang Y.H."/>
            <person name="Hamada M."/>
            <person name="Ahn J.H."/>
            <person name="Weon H.Y."/>
            <person name="Suzuki K."/>
            <person name="Whang K.S."/>
            <person name="Kwon S.W."/>
        </authorList>
    </citation>
    <scope>NUCLEOTIDE SEQUENCE [LARGE SCALE GENOMIC DNA]</scope>
    <source>
        <strain evidence="2 3">MCCC 1A12701</strain>
    </source>
</reference>
<sequence>MMRKNGGFTLQERIPYEWKLAFYSAFIIGLLTHLYIFVHRLPNHDGLLNIYSSQAKVTSGRFFLSAASGLSTYFDLPWVIGLLSILFLALAAICIVSLFEVKKKISIVLISGIVVTFPSVTATFSYMFTADGYMMGTFFAILAVVLTKKYRFGFIIGAILLCLGVGIYQANLSVTMAFITLWLIHDILLRKTTTKELGMNVLRSGLMLGIGMVAYLVVYKIYTKYLEVSITSYQGLDKVGTVTFEDFPDIFDQIGQDLKTFFFDGFVNQTQVDFFEWLNVLLCITLIIATVTVLLIKKVYKNIVQLLVLVLLILSLSISFYVVYFLSPEAIYHILMVFSLCVVYIYLVLLYDAVDVRNPMIVERFISWSTVVLLTLTIYNFGLIANIAYFNMELKFERSIHLANRILDRVEQLDDYEDAKMIHVVGRYQMETDLSSNIIPKKTPKMIGSTGEHIVIYTAHFQKMFEHFLGYKLEFLTPEELEVFNERDEIKEMGTWPSQDSVRVIGDVLVIKMAE</sequence>
<evidence type="ECO:0008006" key="4">
    <source>
        <dbReference type="Google" id="ProtNLM"/>
    </source>
</evidence>
<feature type="transmembrane region" description="Helical" evidence="1">
    <location>
        <begin position="201"/>
        <end position="222"/>
    </location>
</feature>
<dbReference type="AlphaFoldDB" id="A0A3N9UHB9"/>
<name>A0A3N9UHB9_9BACI</name>
<feature type="transmembrane region" description="Helical" evidence="1">
    <location>
        <begin position="303"/>
        <end position="324"/>
    </location>
</feature>
<feature type="transmembrane region" description="Helical" evidence="1">
    <location>
        <begin position="152"/>
        <end position="168"/>
    </location>
</feature>
<evidence type="ECO:0000313" key="3">
    <source>
        <dbReference type="Proteomes" id="UP000274033"/>
    </source>
</evidence>
<feature type="transmembrane region" description="Helical" evidence="1">
    <location>
        <begin position="20"/>
        <end position="38"/>
    </location>
</feature>
<keyword evidence="1" id="KW-1133">Transmembrane helix</keyword>
<keyword evidence="1" id="KW-0472">Membrane</keyword>
<organism evidence="2 3">
    <name type="scientific">Lysinibacillus composti</name>
    <dbReference type="NCBI Taxonomy" id="720633"/>
    <lineage>
        <taxon>Bacteria</taxon>
        <taxon>Bacillati</taxon>
        <taxon>Bacillota</taxon>
        <taxon>Bacilli</taxon>
        <taxon>Bacillales</taxon>
        <taxon>Bacillaceae</taxon>
        <taxon>Lysinibacillus</taxon>
    </lineage>
</organism>
<feature type="transmembrane region" description="Helical" evidence="1">
    <location>
        <begin position="106"/>
        <end position="126"/>
    </location>
</feature>
<feature type="transmembrane region" description="Helical" evidence="1">
    <location>
        <begin position="365"/>
        <end position="390"/>
    </location>
</feature>
<gene>
    <name evidence="2" type="ORF">EBB45_04975</name>
</gene>
<keyword evidence="3" id="KW-1185">Reference proteome</keyword>
<proteinExistence type="predicted"/>
<comment type="caution">
    <text evidence="2">The sequence shown here is derived from an EMBL/GenBank/DDBJ whole genome shotgun (WGS) entry which is preliminary data.</text>
</comment>
<evidence type="ECO:0000256" key="1">
    <source>
        <dbReference type="SAM" id="Phobius"/>
    </source>
</evidence>
<dbReference type="InterPro" id="IPR025686">
    <property type="entry name" value="Glucos_trans_II"/>
</dbReference>
<evidence type="ECO:0000313" key="2">
    <source>
        <dbReference type="EMBL" id="RQW75494.1"/>
    </source>
</evidence>
<dbReference type="EMBL" id="RRCT01000003">
    <property type="protein sequence ID" value="RQW75494.1"/>
    <property type="molecule type" value="Genomic_DNA"/>
</dbReference>
<feature type="transmembrane region" description="Helical" evidence="1">
    <location>
        <begin position="330"/>
        <end position="353"/>
    </location>
</feature>
<feature type="transmembrane region" description="Helical" evidence="1">
    <location>
        <begin position="277"/>
        <end position="296"/>
    </location>
</feature>
<dbReference type="Pfam" id="PF14264">
    <property type="entry name" value="Glucos_trans_II"/>
    <property type="match status" value="1"/>
</dbReference>
<keyword evidence="1" id="KW-0812">Transmembrane</keyword>
<accession>A0A3N9UHB9</accession>